<comment type="similarity">
    <text evidence="4">Belongs to the zinc-containing alcohol dehydrogenase family.</text>
</comment>
<evidence type="ECO:0000313" key="6">
    <source>
        <dbReference type="EMBL" id="SDJ39714.1"/>
    </source>
</evidence>
<dbReference type="GO" id="GO:0008270">
    <property type="term" value="F:zinc ion binding"/>
    <property type="evidence" value="ECO:0007669"/>
    <property type="project" value="InterPro"/>
</dbReference>
<dbReference type="Proteomes" id="UP000199093">
    <property type="component" value="Unassembled WGS sequence"/>
</dbReference>
<dbReference type="Gene3D" id="3.90.180.10">
    <property type="entry name" value="Medium-chain alcohol dehydrogenases, catalytic domain"/>
    <property type="match status" value="1"/>
</dbReference>
<sequence>MTRLMNAAVFDGTETLDLRQIPVQEPGPDEVLLRIDTATICGTDLHILEKKFEAKPPVVLGHEFSGHVEAVGDRVTTCRPGDAVSVEPHIYCGCCKPCRIGKPHLCIDRLAWGINLNGGFAQYATVRHDVVYQLPEGLPLEQAALAELLGCVMNGIERLNVGIGDTVVILGGGAAGILLAKLAEKCGAAQIIFSEPNAARREAIQGFGYELAFDPATTDLLDEVHSRTGGLGADVVIDAAGVPATAAQAPLLACYAGRVLFFGVMAPGRMIEIEPNLVFARELAILGSIRNPFTHHRILQLMPKLGLEGIITHHFGVENTQEAFDAARRGVGLKVAIRPNGPADATA</sequence>
<evidence type="ECO:0000256" key="1">
    <source>
        <dbReference type="ARBA" id="ARBA00022723"/>
    </source>
</evidence>
<keyword evidence="1 4" id="KW-0479">Metal-binding</keyword>
<dbReference type="InterPro" id="IPR036291">
    <property type="entry name" value="NAD(P)-bd_dom_sf"/>
</dbReference>
<dbReference type="InterPro" id="IPR020843">
    <property type="entry name" value="ER"/>
</dbReference>
<dbReference type="SUPFAM" id="SSF50129">
    <property type="entry name" value="GroES-like"/>
    <property type="match status" value="1"/>
</dbReference>
<dbReference type="CDD" id="cd08234">
    <property type="entry name" value="threonine_DH_like"/>
    <property type="match status" value="1"/>
</dbReference>
<evidence type="ECO:0000256" key="2">
    <source>
        <dbReference type="ARBA" id="ARBA00022833"/>
    </source>
</evidence>
<dbReference type="InterPro" id="IPR050129">
    <property type="entry name" value="Zn_alcohol_dh"/>
</dbReference>
<keyword evidence="3" id="KW-0560">Oxidoreductase</keyword>
<dbReference type="InterPro" id="IPR011032">
    <property type="entry name" value="GroES-like_sf"/>
</dbReference>
<dbReference type="Pfam" id="PF00107">
    <property type="entry name" value="ADH_zinc_N"/>
    <property type="match status" value="1"/>
</dbReference>
<proteinExistence type="inferred from homology"/>
<dbReference type="Gene3D" id="3.40.50.720">
    <property type="entry name" value="NAD(P)-binding Rossmann-like Domain"/>
    <property type="match status" value="1"/>
</dbReference>
<dbReference type="PANTHER" id="PTHR43401:SF2">
    <property type="entry name" value="L-THREONINE 3-DEHYDROGENASE"/>
    <property type="match status" value="1"/>
</dbReference>
<evidence type="ECO:0000259" key="5">
    <source>
        <dbReference type="SMART" id="SM00829"/>
    </source>
</evidence>
<keyword evidence="2 4" id="KW-0862">Zinc</keyword>
<dbReference type="Pfam" id="PF08240">
    <property type="entry name" value="ADH_N"/>
    <property type="match status" value="1"/>
</dbReference>
<protein>
    <submittedName>
        <fullName evidence="6">2-desacetyl-2-hydroxyethyl bacteriochlorophyllide A dehydrogenase</fullName>
    </submittedName>
</protein>
<organism evidence="6 7">
    <name type="scientific">Salipiger marinus</name>
    <dbReference type="NCBI Taxonomy" id="555512"/>
    <lineage>
        <taxon>Bacteria</taxon>
        <taxon>Pseudomonadati</taxon>
        <taxon>Pseudomonadota</taxon>
        <taxon>Alphaproteobacteria</taxon>
        <taxon>Rhodobacterales</taxon>
        <taxon>Roseobacteraceae</taxon>
        <taxon>Salipiger</taxon>
    </lineage>
</organism>
<dbReference type="GO" id="GO:0016616">
    <property type="term" value="F:oxidoreductase activity, acting on the CH-OH group of donors, NAD or NADP as acceptor"/>
    <property type="evidence" value="ECO:0007669"/>
    <property type="project" value="UniProtKB-ARBA"/>
</dbReference>
<dbReference type="SMART" id="SM00829">
    <property type="entry name" value="PKS_ER"/>
    <property type="match status" value="1"/>
</dbReference>
<dbReference type="AlphaFoldDB" id="A0A1G8TE92"/>
<evidence type="ECO:0000313" key="7">
    <source>
        <dbReference type="Proteomes" id="UP000199093"/>
    </source>
</evidence>
<reference evidence="6 7" key="1">
    <citation type="submission" date="2016-10" db="EMBL/GenBank/DDBJ databases">
        <authorList>
            <person name="de Groot N.N."/>
        </authorList>
    </citation>
    <scope>NUCLEOTIDE SEQUENCE [LARGE SCALE GENOMIC DNA]</scope>
    <source>
        <strain evidence="6 7">DSM 26424</strain>
    </source>
</reference>
<gene>
    <name evidence="6" type="ORF">SAMN04487993_102935</name>
</gene>
<dbReference type="SUPFAM" id="SSF51735">
    <property type="entry name" value="NAD(P)-binding Rossmann-fold domains"/>
    <property type="match status" value="1"/>
</dbReference>
<dbReference type="RefSeq" id="WP_242656823.1">
    <property type="nucleotide sequence ID" value="NZ_FNEJ01000029.1"/>
</dbReference>
<keyword evidence="7" id="KW-1185">Reference proteome</keyword>
<accession>A0A1G8TE92</accession>
<dbReference type="PROSITE" id="PS00059">
    <property type="entry name" value="ADH_ZINC"/>
    <property type="match status" value="1"/>
</dbReference>
<dbReference type="InterPro" id="IPR002328">
    <property type="entry name" value="ADH_Zn_CS"/>
</dbReference>
<dbReference type="EMBL" id="FNEJ01000029">
    <property type="protein sequence ID" value="SDJ39714.1"/>
    <property type="molecule type" value="Genomic_DNA"/>
</dbReference>
<dbReference type="InterPro" id="IPR013149">
    <property type="entry name" value="ADH-like_C"/>
</dbReference>
<evidence type="ECO:0000256" key="3">
    <source>
        <dbReference type="ARBA" id="ARBA00023002"/>
    </source>
</evidence>
<dbReference type="PANTHER" id="PTHR43401">
    <property type="entry name" value="L-THREONINE 3-DEHYDROGENASE"/>
    <property type="match status" value="1"/>
</dbReference>
<comment type="cofactor">
    <cofactor evidence="4">
        <name>Zn(2+)</name>
        <dbReference type="ChEBI" id="CHEBI:29105"/>
    </cofactor>
</comment>
<name>A0A1G8TE92_9RHOB</name>
<evidence type="ECO:0000256" key="4">
    <source>
        <dbReference type="RuleBase" id="RU361277"/>
    </source>
</evidence>
<dbReference type="STRING" id="555512.SAMN04487993_102935"/>
<feature type="domain" description="Enoyl reductase (ER)" evidence="5">
    <location>
        <begin position="12"/>
        <end position="337"/>
    </location>
</feature>
<dbReference type="InterPro" id="IPR013154">
    <property type="entry name" value="ADH-like_N"/>
</dbReference>